<keyword evidence="2" id="KW-1185">Reference proteome</keyword>
<proteinExistence type="predicted"/>
<gene>
    <name evidence="1" type="ORF">HID58_035443</name>
</gene>
<dbReference type="Proteomes" id="UP000824890">
    <property type="component" value="Unassembled WGS sequence"/>
</dbReference>
<comment type="caution">
    <text evidence="1">The sequence shown here is derived from an EMBL/GenBank/DDBJ whole genome shotgun (WGS) entry which is preliminary data.</text>
</comment>
<organism evidence="1 2">
    <name type="scientific">Brassica napus</name>
    <name type="common">Rape</name>
    <dbReference type="NCBI Taxonomy" id="3708"/>
    <lineage>
        <taxon>Eukaryota</taxon>
        <taxon>Viridiplantae</taxon>
        <taxon>Streptophyta</taxon>
        <taxon>Embryophyta</taxon>
        <taxon>Tracheophyta</taxon>
        <taxon>Spermatophyta</taxon>
        <taxon>Magnoliopsida</taxon>
        <taxon>eudicotyledons</taxon>
        <taxon>Gunneridae</taxon>
        <taxon>Pentapetalae</taxon>
        <taxon>rosids</taxon>
        <taxon>malvids</taxon>
        <taxon>Brassicales</taxon>
        <taxon>Brassicaceae</taxon>
        <taxon>Brassiceae</taxon>
        <taxon>Brassica</taxon>
    </lineage>
</organism>
<dbReference type="EMBL" id="JAGKQM010000009">
    <property type="protein sequence ID" value="KAH0912122.1"/>
    <property type="molecule type" value="Genomic_DNA"/>
</dbReference>
<protein>
    <submittedName>
        <fullName evidence="1">Uncharacterized protein</fullName>
    </submittedName>
</protein>
<evidence type="ECO:0000313" key="2">
    <source>
        <dbReference type="Proteomes" id="UP000824890"/>
    </source>
</evidence>
<sequence>MTGRWMMDLWSSGESGVTLLEGGGKRPCCVPFIADLVVGRGYRLVFSDLQGGGAMSYGVGDVRRLPKSGMHPFGSVTNGLVDRYNIDPSCRVMKSQWRLSCCGGLCAAAVNLDHWHVLISKV</sequence>
<evidence type="ECO:0000313" key="1">
    <source>
        <dbReference type="EMBL" id="KAH0912122.1"/>
    </source>
</evidence>
<accession>A0ABQ8C4W9</accession>
<reference evidence="1 2" key="1">
    <citation type="submission" date="2021-05" db="EMBL/GenBank/DDBJ databases">
        <title>Genome Assembly of Synthetic Allotetraploid Brassica napus Reveals Homoeologous Exchanges between Subgenomes.</title>
        <authorList>
            <person name="Davis J.T."/>
        </authorList>
    </citation>
    <scope>NUCLEOTIDE SEQUENCE [LARGE SCALE GENOMIC DNA]</scope>
    <source>
        <strain evidence="2">cv. Da-Ae</strain>
        <tissue evidence="1">Seedling</tissue>
    </source>
</reference>
<name>A0ABQ8C4W9_BRANA</name>